<dbReference type="InterPro" id="IPR036770">
    <property type="entry name" value="Ankyrin_rpt-contain_sf"/>
</dbReference>
<dbReference type="Pfam" id="PF14223">
    <property type="entry name" value="Retrotran_gag_2"/>
    <property type="match status" value="1"/>
</dbReference>
<evidence type="ECO:0000313" key="4">
    <source>
        <dbReference type="EMBL" id="PRQ21793.1"/>
    </source>
</evidence>
<feature type="repeat" description="ANK" evidence="3">
    <location>
        <begin position="153"/>
        <end position="185"/>
    </location>
</feature>
<keyword evidence="5" id="KW-1185">Reference proteome</keyword>
<dbReference type="PANTHER" id="PTHR24173">
    <property type="entry name" value="ANKYRIN REPEAT CONTAINING"/>
    <property type="match status" value="1"/>
</dbReference>
<proteinExistence type="predicted"/>
<dbReference type="PANTHER" id="PTHR24173:SF74">
    <property type="entry name" value="ANKYRIN REPEAT DOMAIN-CONTAINING PROTEIN 16"/>
    <property type="match status" value="1"/>
</dbReference>
<dbReference type="AlphaFoldDB" id="A0A2P6PIP0"/>
<sequence>MASTPVGSNALILEVLDRSNYEHWRSRLKSYLLAEDLWEAVEAIVEPPKLEDDQTDYKAWTKKNAKALYAIQNTCGRELFSFISKIETAKSAWDALEQECKVMQGYDENNADHLVRYKSFIESVSSGDWDKAKKCLGEVDMRSVVVVRAVDGDEEIALHVAAKEGHVHIVRKLVHLMTDEDLKTKTARGRRTALHVAAWKGHVHVVKELPVPLMGEVQDREGDTALHIAVQEGKVDIVKELVLLMRQEDLKIKNDAGYTALHLAVNKGNVPMVKEFVRKEKGESSIDNDNFEHYIPFITCVISGDWDQANECLKELDDPCGAVTAVDPRNNLRNTALHVAAQKGHVDVTKGLLLLLKMRQEDLELKTTEDFTNFGSGITLGISEEFLMERAKYMVEQYEKTLGSCLEMQNAKGFTALHLAILQGNGNIVKELVPLMKKEGLEIKDANGKTALNIAISKRHVDIAKELLQSMRPEALEEKDNQGFTALSLAVQCFKDGEVCEMAKYMAEKDDKVFGIPSPGGDDIPVVRAFRGGKRKLARSIYSVTPLEALKGPNGSLVICLCLDASNTIDLAWHLLQRCPNLAFTITKPPQSTPMMKLARMHFAFLSGTRLTRWQRLLYDLINI</sequence>
<accession>A0A2P6PIP0</accession>
<dbReference type="Gene3D" id="1.25.40.20">
    <property type="entry name" value="Ankyrin repeat-containing domain"/>
    <property type="match status" value="3"/>
</dbReference>
<organism evidence="4 5">
    <name type="scientific">Rosa chinensis</name>
    <name type="common">China rose</name>
    <dbReference type="NCBI Taxonomy" id="74649"/>
    <lineage>
        <taxon>Eukaryota</taxon>
        <taxon>Viridiplantae</taxon>
        <taxon>Streptophyta</taxon>
        <taxon>Embryophyta</taxon>
        <taxon>Tracheophyta</taxon>
        <taxon>Spermatophyta</taxon>
        <taxon>Magnoliopsida</taxon>
        <taxon>eudicotyledons</taxon>
        <taxon>Gunneridae</taxon>
        <taxon>Pentapetalae</taxon>
        <taxon>rosids</taxon>
        <taxon>fabids</taxon>
        <taxon>Rosales</taxon>
        <taxon>Rosaceae</taxon>
        <taxon>Rosoideae</taxon>
        <taxon>Rosoideae incertae sedis</taxon>
        <taxon>Rosa</taxon>
    </lineage>
</organism>
<dbReference type="SMART" id="SM00248">
    <property type="entry name" value="ANK"/>
    <property type="match status" value="9"/>
</dbReference>
<dbReference type="InterPro" id="IPR002110">
    <property type="entry name" value="Ankyrin_rpt"/>
</dbReference>
<dbReference type="Gramene" id="PRQ21793">
    <property type="protein sequence ID" value="PRQ21793"/>
    <property type="gene ID" value="RchiOBHm_Chr7g0243171"/>
</dbReference>
<name>A0A2P6PIP0_ROSCH</name>
<evidence type="ECO:0000256" key="2">
    <source>
        <dbReference type="ARBA" id="ARBA00023043"/>
    </source>
</evidence>
<keyword evidence="1" id="KW-0677">Repeat</keyword>
<feature type="repeat" description="ANK" evidence="3">
    <location>
        <begin position="256"/>
        <end position="288"/>
    </location>
</feature>
<dbReference type="PROSITE" id="PS50297">
    <property type="entry name" value="ANK_REP_REGION"/>
    <property type="match status" value="3"/>
</dbReference>
<gene>
    <name evidence="4" type="ORF">RchiOBHm_Chr7g0243171</name>
</gene>
<dbReference type="PROSITE" id="PS50088">
    <property type="entry name" value="ANK_REPEAT"/>
    <property type="match status" value="4"/>
</dbReference>
<protein>
    <submittedName>
        <fullName evidence="4">Putative ankyrin repeat-containing domain-containing protein</fullName>
    </submittedName>
</protein>
<dbReference type="STRING" id="74649.A0A2P6PIP0"/>
<dbReference type="EMBL" id="PDCK01000045">
    <property type="protein sequence ID" value="PRQ21793.1"/>
    <property type="molecule type" value="Genomic_DNA"/>
</dbReference>
<keyword evidence="2 3" id="KW-0040">ANK repeat</keyword>
<evidence type="ECO:0000256" key="3">
    <source>
        <dbReference type="PROSITE-ProRule" id="PRU00023"/>
    </source>
</evidence>
<feature type="repeat" description="ANK" evidence="3">
    <location>
        <begin position="412"/>
        <end position="433"/>
    </location>
</feature>
<feature type="repeat" description="ANK" evidence="3">
    <location>
        <begin position="221"/>
        <end position="242"/>
    </location>
</feature>
<evidence type="ECO:0000256" key="1">
    <source>
        <dbReference type="ARBA" id="ARBA00022737"/>
    </source>
</evidence>
<dbReference type="Pfam" id="PF12796">
    <property type="entry name" value="Ank_2"/>
    <property type="match status" value="2"/>
</dbReference>
<dbReference type="Pfam" id="PF00023">
    <property type="entry name" value="Ank"/>
    <property type="match status" value="2"/>
</dbReference>
<dbReference type="Proteomes" id="UP000238479">
    <property type="component" value="Chromosome 7"/>
</dbReference>
<comment type="caution">
    <text evidence="4">The sequence shown here is derived from an EMBL/GenBank/DDBJ whole genome shotgun (WGS) entry which is preliminary data.</text>
</comment>
<reference evidence="4 5" key="1">
    <citation type="journal article" date="2018" name="Nat. Genet.">
        <title>The Rosa genome provides new insights in the design of modern roses.</title>
        <authorList>
            <person name="Bendahmane M."/>
        </authorList>
    </citation>
    <scope>NUCLEOTIDE SEQUENCE [LARGE SCALE GENOMIC DNA]</scope>
    <source>
        <strain evidence="5">cv. Old Blush</strain>
    </source>
</reference>
<evidence type="ECO:0000313" key="5">
    <source>
        <dbReference type="Proteomes" id="UP000238479"/>
    </source>
</evidence>
<dbReference type="SUPFAM" id="SSF48403">
    <property type="entry name" value="Ankyrin repeat"/>
    <property type="match status" value="1"/>
</dbReference>